<proteinExistence type="predicted"/>
<name>A0ABR6ZW01_9BURK</name>
<dbReference type="PROSITE" id="PS50837">
    <property type="entry name" value="NACHT"/>
    <property type="match status" value="1"/>
</dbReference>
<protein>
    <submittedName>
        <fullName evidence="2">Trypsin-like peptidase domain-containing protein</fullName>
    </submittedName>
</protein>
<dbReference type="SUPFAM" id="SSF50494">
    <property type="entry name" value="Trypsin-like serine proteases"/>
    <property type="match status" value="1"/>
</dbReference>
<feature type="domain" description="NACHT" evidence="1">
    <location>
        <begin position="274"/>
        <end position="376"/>
    </location>
</feature>
<dbReference type="Pfam" id="PF13365">
    <property type="entry name" value="Trypsin_2"/>
    <property type="match status" value="1"/>
</dbReference>
<comment type="caution">
    <text evidence="2">The sequence shown here is derived from an EMBL/GenBank/DDBJ whole genome shotgun (WGS) entry which is preliminary data.</text>
</comment>
<dbReference type="Proteomes" id="UP000650424">
    <property type="component" value="Unassembled WGS sequence"/>
</dbReference>
<dbReference type="SUPFAM" id="SSF52540">
    <property type="entry name" value="P-loop containing nucleoside triphosphate hydrolases"/>
    <property type="match status" value="1"/>
</dbReference>
<reference evidence="2 3" key="1">
    <citation type="submission" date="2020-08" db="EMBL/GenBank/DDBJ databases">
        <title>Novel species isolated from subtropical streams in China.</title>
        <authorList>
            <person name="Lu H."/>
        </authorList>
    </citation>
    <scope>NUCLEOTIDE SEQUENCE [LARGE SCALE GENOMIC DNA]</scope>
    <source>
        <strain evidence="2 3">CY18W</strain>
    </source>
</reference>
<dbReference type="InterPro" id="IPR007111">
    <property type="entry name" value="NACHT_NTPase"/>
</dbReference>
<dbReference type="InterPro" id="IPR009003">
    <property type="entry name" value="Peptidase_S1_PA"/>
</dbReference>
<sequence length="774" mass="84891">MYRDLHTSVVRVLASNGSTAGTAFFCLPKGYLVTCSHVLDVLADSDQLVELRFSPEVNVETVCLKATVCWQWSSTSKQDDITILQLVDDIPARAAPLSFGAGKPRLGALVDAWGYPAHNPEFGMPGQAEFVGMTRELTTGAEVYVVRGDSIARGFSGGPCVLRETGEVLGVVTALTTADREGRWPLGCFVTPAESVLRLCPVLTVGTPPAVQALLQPWEECWEPFQKYIGSSEFGSALDVDYKFPLIEELSDTAPCSVEPVELLRQQLASHEPKLMIIVGAPGTGKSRLLAELARAVSYADRDSALPQQLVPILVTARSYAAARGNSPAEHFAESLRLDGAVATIKALDAQAVETLFLDGRYRCLVMIDGADEVSSPTGRKQFFKKVAADARALLHEGHLVALSTRPLYDTKSDLLDGLCTVYRLPFFDQGDSARLADSTLGSLSEEFQSTATLTGLIASLDTPLLLNLAMALFLRRPTKFPATIIGIYNQFLELMREGWKDAPAPSADIVEVLGSAALGSLTPSDSGGHVEEWLNEIDHAIQDAFRTVREESRLGVDDTLCKAQAVINFGLQSSGLMYRQADAIHWSHLLLRDYLAAMRLSAIVRTDEQWVQHFLNTQHGDSLRRESLILFLVNESITGCAERLLRTTRDEWNGFPLSLLLFIKDCLHRGAIFSSDFLDQLFCAFEELALEDQHSFGSCRSLFSGDYGVFSHLLALQRIAQAQSAILRAVDRAGRDCMMSEWPESSRSRTFTPKILYAGPLATMRAIFPRDEN</sequence>
<gene>
    <name evidence="2" type="ORF">H8L32_21475</name>
</gene>
<dbReference type="Gene3D" id="2.40.10.10">
    <property type="entry name" value="Trypsin-like serine proteases"/>
    <property type="match status" value="2"/>
</dbReference>
<dbReference type="InterPro" id="IPR027417">
    <property type="entry name" value="P-loop_NTPase"/>
</dbReference>
<evidence type="ECO:0000313" key="2">
    <source>
        <dbReference type="EMBL" id="MBC3920053.1"/>
    </source>
</evidence>
<evidence type="ECO:0000313" key="3">
    <source>
        <dbReference type="Proteomes" id="UP000650424"/>
    </source>
</evidence>
<organism evidence="2 3">
    <name type="scientific">Undibacterium hunanense</name>
    <dbReference type="NCBI Taxonomy" id="2762292"/>
    <lineage>
        <taxon>Bacteria</taxon>
        <taxon>Pseudomonadati</taxon>
        <taxon>Pseudomonadota</taxon>
        <taxon>Betaproteobacteria</taxon>
        <taxon>Burkholderiales</taxon>
        <taxon>Oxalobacteraceae</taxon>
        <taxon>Undibacterium</taxon>
    </lineage>
</organism>
<keyword evidence="3" id="KW-1185">Reference proteome</keyword>
<evidence type="ECO:0000259" key="1">
    <source>
        <dbReference type="PROSITE" id="PS50837"/>
    </source>
</evidence>
<dbReference type="Gene3D" id="3.40.50.300">
    <property type="entry name" value="P-loop containing nucleotide triphosphate hydrolases"/>
    <property type="match status" value="1"/>
</dbReference>
<dbReference type="EMBL" id="JACOGF010000013">
    <property type="protein sequence ID" value="MBC3920053.1"/>
    <property type="molecule type" value="Genomic_DNA"/>
</dbReference>
<dbReference type="InterPro" id="IPR043504">
    <property type="entry name" value="Peptidase_S1_PA_chymotrypsin"/>
</dbReference>
<accession>A0ABR6ZW01</accession>